<gene>
    <name evidence="2" type="ORF">HGG79_11360</name>
</gene>
<feature type="compositionally biased region" description="Pro residues" evidence="1">
    <location>
        <begin position="12"/>
        <end position="27"/>
    </location>
</feature>
<proteinExistence type="predicted"/>
<keyword evidence="3" id="KW-1185">Reference proteome</keyword>
<dbReference type="AlphaFoldDB" id="A0A923EAQ8"/>
<comment type="caution">
    <text evidence="2">The sequence shown here is derived from an EMBL/GenBank/DDBJ whole genome shotgun (WGS) entry which is preliminary data.</text>
</comment>
<organism evidence="2 3">
    <name type="scientific">Clostridium tetanomorphum</name>
    <dbReference type="NCBI Taxonomy" id="1553"/>
    <lineage>
        <taxon>Bacteria</taxon>
        <taxon>Bacillati</taxon>
        <taxon>Bacillota</taxon>
        <taxon>Clostridia</taxon>
        <taxon>Eubacteriales</taxon>
        <taxon>Clostridiaceae</taxon>
        <taxon>Clostridium</taxon>
    </lineage>
</organism>
<reference evidence="2 3" key="1">
    <citation type="submission" date="2020-04" db="EMBL/GenBank/DDBJ databases">
        <title>Genomic insights into acetone-butanol-ethanol (ABE) fermentation by sequencing solventogenic clostridia strains.</title>
        <authorList>
            <person name="Brown S."/>
        </authorList>
    </citation>
    <scope>NUCLEOTIDE SEQUENCE [LARGE SCALE GENOMIC DNA]</scope>
    <source>
        <strain evidence="2 3">DJ011</strain>
    </source>
</reference>
<evidence type="ECO:0008006" key="4">
    <source>
        <dbReference type="Google" id="ProtNLM"/>
    </source>
</evidence>
<evidence type="ECO:0000313" key="2">
    <source>
        <dbReference type="EMBL" id="MBC2398362.1"/>
    </source>
</evidence>
<accession>A0A923EAQ8</accession>
<dbReference type="Proteomes" id="UP000563151">
    <property type="component" value="Unassembled WGS sequence"/>
</dbReference>
<name>A0A923EAQ8_CLOTT</name>
<evidence type="ECO:0000256" key="1">
    <source>
        <dbReference type="SAM" id="MobiDB-lite"/>
    </source>
</evidence>
<protein>
    <recommendedName>
        <fullName evidence="4">Transporter</fullName>
    </recommendedName>
</protein>
<evidence type="ECO:0000313" key="3">
    <source>
        <dbReference type="Proteomes" id="UP000563151"/>
    </source>
</evidence>
<dbReference type="EMBL" id="JAAZWO010000013">
    <property type="protein sequence ID" value="MBC2398362.1"/>
    <property type="molecule type" value="Genomic_DNA"/>
</dbReference>
<feature type="region of interest" description="Disordered" evidence="1">
    <location>
        <begin position="1"/>
        <end position="57"/>
    </location>
</feature>
<sequence>MLRCPYRQQFSPGPPPFGGGPGGPPPFGGGMQGGPPSGPPPSFTPSKKSGPELKAVDPGAIRPCTFRYIYIWLDNGRSFWAYLVYVGRTSVAGWRWTGRRWVYFGVDTRRIESFICY</sequence>